<evidence type="ECO:0000313" key="3">
    <source>
        <dbReference type="Proteomes" id="UP000242450"/>
    </source>
</evidence>
<gene>
    <name evidence="2" type="ORF">Celaphus_00008064</name>
</gene>
<protein>
    <recommendedName>
        <fullName evidence="4">NCOA3</fullName>
    </recommendedName>
</protein>
<keyword evidence="3" id="KW-1185">Reference proteome</keyword>
<sequence length="122" mass="13416">GFLNAQMVAQRSRELLSHHFRQQRVAMMMHQQQQQQQQTPAFSPPPNHGRGPGRACHAAGSTPAVSIPTKLRSFPQQQFAHQGNPAAYSMVHMNGSSGPMGQMNMNSMPMAGMPMGPDQKYC</sequence>
<evidence type="ECO:0000313" key="2">
    <source>
        <dbReference type="EMBL" id="OWK03347.1"/>
    </source>
</evidence>
<name>A0A212CBH6_CEREH</name>
<organism evidence="2 3">
    <name type="scientific">Cervus elaphus hippelaphus</name>
    <name type="common">European red deer</name>
    <dbReference type="NCBI Taxonomy" id="46360"/>
    <lineage>
        <taxon>Eukaryota</taxon>
        <taxon>Metazoa</taxon>
        <taxon>Chordata</taxon>
        <taxon>Craniata</taxon>
        <taxon>Vertebrata</taxon>
        <taxon>Euteleostomi</taxon>
        <taxon>Mammalia</taxon>
        <taxon>Eutheria</taxon>
        <taxon>Laurasiatheria</taxon>
        <taxon>Artiodactyla</taxon>
        <taxon>Ruminantia</taxon>
        <taxon>Pecora</taxon>
        <taxon>Cervidae</taxon>
        <taxon>Cervinae</taxon>
        <taxon>Cervus</taxon>
    </lineage>
</organism>
<dbReference type="AlphaFoldDB" id="A0A212CBH6"/>
<proteinExistence type="predicted"/>
<comment type="caution">
    <text evidence="2">The sequence shown here is derived from an EMBL/GenBank/DDBJ whole genome shotgun (WGS) entry which is preliminary data.</text>
</comment>
<evidence type="ECO:0000256" key="1">
    <source>
        <dbReference type="SAM" id="MobiDB-lite"/>
    </source>
</evidence>
<reference evidence="2 3" key="1">
    <citation type="journal article" date="2018" name="Mol. Genet. Genomics">
        <title>The red deer Cervus elaphus genome CerEla1.0: sequencing, annotating, genes, and chromosomes.</title>
        <authorList>
            <person name="Bana N.A."/>
            <person name="Nyiri A."/>
            <person name="Nagy J."/>
            <person name="Frank K."/>
            <person name="Nagy T."/>
            <person name="Steger V."/>
            <person name="Schiller M."/>
            <person name="Lakatos P."/>
            <person name="Sugar L."/>
            <person name="Horn P."/>
            <person name="Barta E."/>
            <person name="Orosz L."/>
        </authorList>
    </citation>
    <scope>NUCLEOTIDE SEQUENCE [LARGE SCALE GENOMIC DNA]</scope>
    <source>
        <strain evidence="2">Hungarian</strain>
    </source>
</reference>
<dbReference type="Proteomes" id="UP000242450">
    <property type="component" value="Chromosome 23"/>
</dbReference>
<dbReference type="EMBL" id="MKHE01000023">
    <property type="protein sequence ID" value="OWK03347.1"/>
    <property type="molecule type" value="Genomic_DNA"/>
</dbReference>
<accession>A0A212CBH6</accession>
<dbReference type="OrthoDB" id="10035882at2759"/>
<evidence type="ECO:0008006" key="4">
    <source>
        <dbReference type="Google" id="ProtNLM"/>
    </source>
</evidence>
<feature type="region of interest" description="Disordered" evidence="1">
    <location>
        <begin position="26"/>
        <end position="63"/>
    </location>
</feature>
<feature type="non-terminal residue" evidence="2">
    <location>
        <position position="1"/>
    </location>
</feature>